<proteinExistence type="predicted"/>
<protein>
    <submittedName>
        <fullName evidence="1">Uncharacterized protein</fullName>
    </submittedName>
</protein>
<name>A0A232FM89_9HYME</name>
<evidence type="ECO:0000313" key="2">
    <source>
        <dbReference type="Proteomes" id="UP000215335"/>
    </source>
</evidence>
<dbReference type="AlphaFoldDB" id="A0A232FM89"/>
<evidence type="ECO:0000313" key="1">
    <source>
        <dbReference type="EMBL" id="OXU31844.1"/>
    </source>
</evidence>
<dbReference type="EMBL" id="NNAY01000024">
    <property type="protein sequence ID" value="OXU31844.1"/>
    <property type="molecule type" value="Genomic_DNA"/>
</dbReference>
<gene>
    <name evidence="1" type="ORF">TSAR_016753</name>
</gene>
<reference evidence="1 2" key="1">
    <citation type="journal article" date="2017" name="Curr. Biol.">
        <title>The Evolution of Venom by Co-option of Single-Copy Genes.</title>
        <authorList>
            <person name="Martinson E.O."/>
            <person name="Mrinalini"/>
            <person name="Kelkar Y.D."/>
            <person name="Chang C.H."/>
            <person name="Werren J.H."/>
        </authorList>
    </citation>
    <scope>NUCLEOTIDE SEQUENCE [LARGE SCALE GENOMIC DNA]</scope>
    <source>
        <strain evidence="1 2">Alberta</strain>
        <tissue evidence="1">Whole body</tissue>
    </source>
</reference>
<keyword evidence="2" id="KW-1185">Reference proteome</keyword>
<comment type="caution">
    <text evidence="1">The sequence shown here is derived from an EMBL/GenBank/DDBJ whole genome shotgun (WGS) entry which is preliminary data.</text>
</comment>
<sequence length="100" mass="11096">MLTFAAAREITVSTLMRDNDVKFAARCAADVINRPTEFSLPTHMNTHIDGNSVICWIQGFLRLEYSIRSFALLSVIVGLRSRIFLGDFAGSGLGVRFAEQ</sequence>
<dbReference type="Proteomes" id="UP000215335">
    <property type="component" value="Unassembled WGS sequence"/>
</dbReference>
<accession>A0A232FM89</accession>
<organism evidence="1 2">
    <name type="scientific">Trichomalopsis sarcophagae</name>
    <dbReference type="NCBI Taxonomy" id="543379"/>
    <lineage>
        <taxon>Eukaryota</taxon>
        <taxon>Metazoa</taxon>
        <taxon>Ecdysozoa</taxon>
        <taxon>Arthropoda</taxon>
        <taxon>Hexapoda</taxon>
        <taxon>Insecta</taxon>
        <taxon>Pterygota</taxon>
        <taxon>Neoptera</taxon>
        <taxon>Endopterygota</taxon>
        <taxon>Hymenoptera</taxon>
        <taxon>Apocrita</taxon>
        <taxon>Proctotrupomorpha</taxon>
        <taxon>Chalcidoidea</taxon>
        <taxon>Pteromalidae</taxon>
        <taxon>Pteromalinae</taxon>
        <taxon>Trichomalopsis</taxon>
    </lineage>
</organism>